<dbReference type="InterPro" id="IPR001646">
    <property type="entry name" value="5peptide_repeat"/>
</dbReference>
<reference evidence="3 4" key="1">
    <citation type="submission" date="2020-09" db="EMBL/GenBank/DDBJ databases">
        <title>Roseomonas.</title>
        <authorList>
            <person name="Zhu W."/>
        </authorList>
    </citation>
    <scope>NUCLEOTIDE SEQUENCE [LARGE SCALE GENOMIC DNA]</scope>
    <source>
        <strain evidence="3 4">1311</strain>
    </source>
</reference>
<feature type="transmembrane region" description="Helical" evidence="2">
    <location>
        <begin position="12"/>
        <end position="31"/>
    </location>
</feature>
<keyword evidence="2" id="KW-1133">Transmembrane helix</keyword>
<dbReference type="Pfam" id="PF00805">
    <property type="entry name" value="Pentapeptide"/>
    <property type="match status" value="3"/>
</dbReference>
<accession>A0ABS3KHE8</accession>
<keyword evidence="2" id="KW-0472">Membrane</keyword>
<keyword evidence="1" id="KW-0677">Repeat</keyword>
<comment type="caution">
    <text evidence="3">The sequence shown here is derived from an EMBL/GenBank/DDBJ whole genome shotgun (WGS) entry which is preliminary data.</text>
</comment>
<proteinExistence type="predicted"/>
<evidence type="ECO:0000313" key="4">
    <source>
        <dbReference type="Proteomes" id="UP001518990"/>
    </source>
</evidence>
<sequence>MADYIRPVADLVPYVTVAAALAALLAIWYFRRHHVGVRPPSRACVVSARMAIFSGTTCAVFSCVWLAQFSAPGGDPLTGHLLRIALEVQNDLKASNRQVADIGARVSQIHGAMELEAAGGAVRRAQELRDYSDVGQVQAIEMLSSQGRSFSAANLSGLLLNGLRLPGGELEKAALSGAKLRRAVLANATMKDATIVQADLTDARLEGADLSGAVLVLSDGSRTAFNRADARGTNFSLGHFPSADFRAASLQSARFAFADLRGADFSGADLSDAVFIGAQLSGARFDGATLRNTDMTAVFSLPDALRGLPEGSICRTGTPKPDERLNVTIIERIPSSRFSGGVEYSRLLEKWYYYSSMEPAGLARCALRRAAEDWSFPVSTFRGQESISSSFSLSFSTGFLKAGDRERDVLNRLGQSLSALESD</sequence>
<dbReference type="PANTHER" id="PTHR47485:SF1">
    <property type="entry name" value="THYLAKOID LUMENAL 17.4 KDA PROTEIN, CHLOROPLASTIC"/>
    <property type="match status" value="1"/>
</dbReference>
<dbReference type="EMBL" id="JACTNF010000021">
    <property type="protein sequence ID" value="MBO1076370.1"/>
    <property type="molecule type" value="Genomic_DNA"/>
</dbReference>
<dbReference type="SUPFAM" id="SSF141571">
    <property type="entry name" value="Pentapeptide repeat-like"/>
    <property type="match status" value="1"/>
</dbReference>
<evidence type="ECO:0000313" key="3">
    <source>
        <dbReference type="EMBL" id="MBO1076370.1"/>
    </source>
</evidence>
<gene>
    <name evidence="3" type="ORF">IAI60_17300</name>
</gene>
<organism evidence="3 4">
    <name type="scientific">Roseomonas marmotae</name>
    <dbReference type="NCBI Taxonomy" id="2768161"/>
    <lineage>
        <taxon>Bacteria</taxon>
        <taxon>Pseudomonadati</taxon>
        <taxon>Pseudomonadota</taxon>
        <taxon>Alphaproteobacteria</taxon>
        <taxon>Acetobacterales</taxon>
        <taxon>Roseomonadaceae</taxon>
        <taxon>Roseomonas</taxon>
    </lineage>
</organism>
<keyword evidence="2" id="KW-0812">Transmembrane</keyword>
<keyword evidence="4" id="KW-1185">Reference proteome</keyword>
<dbReference type="Proteomes" id="UP001518990">
    <property type="component" value="Unassembled WGS sequence"/>
</dbReference>
<evidence type="ECO:0000256" key="2">
    <source>
        <dbReference type="SAM" id="Phobius"/>
    </source>
</evidence>
<feature type="transmembrane region" description="Helical" evidence="2">
    <location>
        <begin position="43"/>
        <end position="67"/>
    </location>
</feature>
<protein>
    <submittedName>
        <fullName evidence="3">Pentapeptide repeat-containing protein</fullName>
    </submittedName>
</protein>
<dbReference type="Gene3D" id="2.160.20.80">
    <property type="entry name" value="E3 ubiquitin-protein ligase SopA"/>
    <property type="match status" value="1"/>
</dbReference>
<name>A0ABS3KHE8_9PROT</name>
<evidence type="ECO:0000256" key="1">
    <source>
        <dbReference type="ARBA" id="ARBA00022737"/>
    </source>
</evidence>
<dbReference type="PANTHER" id="PTHR47485">
    <property type="entry name" value="THYLAKOID LUMENAL 17.4 KDA PROTEIN, CHLOROPLASTIC"/>
    <property type="match status" value="1"/>
</dbReference>